<dbReference type="Pfam" id="PF13967">
    <property type="entry name" value="RSN1_TM"/>
    <property type="match status" value="1"/>
</dbReference>
<proteinExistence type="inferred from homology"/>
<dbReference type="Pfam" id="PF02714">
    <property type="entry name" value="RSN1_7TM"/>
    <property type="match status" value="1"/>
</dbReference>
<feature type="transmembrane region" description="Helical" evidence="10">
    <location>
        <begin position="398"/>
        <end position="426"/>
    </location>
</feature>
<evidence type="ECO:0000259" key="12">
    <source>
        <dbReference type="Pfam" id="PF13967"/>
    </source>
</evidence>
<feature type="transmembrane region" description="Helical" evidence="10">
    <location>
        <begin position="546"/>
        <end position="578"/>
    </location>
</feature>
<evidence type="ECO:0000256" key="10">
    <source>
        <dbReference type="SAM" id="Phobius"/>
    </source>
</evidence>
<keyword evidence="9" id="KW-0407">Ion channel</keyword>
<feature type="transmembrane region" description="Helical" evidence="10">
    <location>
        <begin position="86"/>
        <end position="110"/>
    </location>
</feature>
<feature type="domain" description="CSC1/OSCA1-like cytosolic" evidence="13">
    <location>
        <begin position="186"/>
        <end position="341"/>
    </location>
</feature>
<keyword evidence="4 10" id="KW-0812">Transmembrane</keyword>
<feature type="transmembrane region" description="Helical" evidence="10">
    <location>
        <begin position="626"/>
        <end position="645"/>
    </location>
</feature>
<dbReference type="InterPro" id="IPR045122">
    <property type="entry name" value="Csc1-like"/>
</dbReference>
<dbReference type="InterPro" id="IPR003864">
    <property type="entry name" value="CSC1/OSCA1-like_7TM"/>
</dbReference>
<dbReference type="Proteomes" id="UP001415857">
    <property type="component" value="Unassembled WGS sequence"/>
</dbReference>
<evidence type="ECO:0000313" key="15">
    <source>
        <dbReference type="Proteomes" id="UP001415857"/>
    </source>
</evidence>
<evidence type="ECO:0000256" key="8">
    <source>
        <dbReference type="ARBA" id="ARBA00023136"/>
    </source>
</evidence>
<evidence type="ECO:0000256" key="1">
    <source>
        <dbReference type="ARBA" id="ARBA00004141"/>
    </source>
</evidence>
<keyword evidence="8 10" id="KW-0472">Membrane</keyword>
<dbReference type="EMBL" id="JBBPBK010000014">
    <property type="protein sequence ID" value="KAK9270817.1"/>
    <property type="molecule type" value="Genomic_DNA"/>
</dbReference>
<reference evidence="14 15" key="1">
    <citation type="journal article" date="2024" name="Plant J.">
        <title>Genome sequences and population genomics reveal climatic adaptation and genomic divergence between two closely related sweetgum species.</title>
        <authorList>
            <person name="Xu W.Q."/>
            <person name="Ren C.Q."/>
            <person name="Zhang X.Y."/>
            <person name="Comes H.P."/>
            <person name="Liu X.H."/>
            <person name="Li Y.G."/>
            <person name="Kettle C.J."/>
            <person name="Jalonen R."/>
            <person name="Gaisberger H."/>
            <person name="Ma Y.Z."/>
            <person name="Qiu Y.X."/>
        </authorList>
    </citation>
    <scope>NUCLEOTIDE SEQUENCE [LARGE SCALE GENOMIC DNA]</scope>
    <source>
        <strain evidence="14">Hangzhou</strain>
    </source>
</reference>
<evidence type="ECO:0000256" key="6">
    <source>
        <dbReference type="ARBA" id="ARBA00022989"/>
    </source>
</evidence>
<keyword evidence="7" id="KW-0406">Ion transport</keyword>
<feature type="domain" description="CSC1/OSCA1-like 7TM region" evidence="11">
    <location>
        <begin position="352"/>
        <end position="619"/>
    </location>
</feature>
<evidence type="ECO:0000256" key="4">
    <source>
        <dbReference type="ARBA" id="ARBA00022692"/>
    </source>
</evidence>
<feature type="transmembrane region" description="Helical" evidence="10">
    <location>
        <begin position="354"/>
        <end position="378"/>
    </location>
</feature>
<dbReference type="PANTHER" id="PTHR13018:SF117">
    <property type="entry name" value="CSC1-LIKE PROTEIN RXW8"/>
    <property type="match status" value="1"/>
</dbReference>
<evidence type="ECO:0008006" key="16">
    <source>
        <dbReference type="Google" id="ProtNLM"/>
    </source>
</evidence>
<dbReference type="InterPro" id="IPR027815">
    <property type="entry name" value="CSC1/OSCA1-like_cyt"/>
</dbReference>
<feature type="transmembrane region" description="Helical" evidence="10">
    <location>
        <begin position="599"/>
        <end position="620"/>
    </location>
</feature>
<evidence type="ECO:0000256" key="3">
    <source>
        <dbReference type="ARBA" id="ARBA00022448"/>
    </source>
</evidence>
<keyword evidence="15" id="KW-1185">Reference proteome</keyword>
<evidence type="ECO:0000313" key="14">
    <source>
        <dbReference type="EMBL" id="KAK9270817.1"/>
    </source>
</evidence>
<gene>
    <name evidence="14" type="ORF">L1049_026403</name>
</gene>
<dbReference type="GO" id="GO:0005886">
    <property type="term" value="C:plasma membrane"/>
    <property type="evidence" value="ECO:0007669"/>
    <property type="project" value="TreeGrafter"/>
</dbReference>
<dbReference type="InterPro" id="IPR032880">
    <property type="entry name" value="CSC1/OSCA1-like_N"/>
</dbReference>
<evidence type="ECO:0000256" key="5">
    <source>
        <dbReference type="ARBA" id="ARBA00022837"/>
    </source>
</evidence>
<feature type="transmembrane region" description="Helical" evidence="10">
    <location>
        <begin position="6"/>
        <end position="27"/>
    </location>
</feature>
<comment type="similarity">
    <text evidence="2">Belongs to the CSC1 (TC 1.A.17) family.</text>
</comment>
<sequence length="753" mass="84690">MNIAALLTSAGINIGLCVLLLSLYSVLRKQPSIVGVYFGRRLAQVRTKRQDPFCFDRLVPSASWIVKAWETTEEEILAIGGLDAVVFVRILVFSIRIFSIAAVICIFLVLPLNYYGQEMHHKHIPSESLDVFTIGNVKAGSKGLWAHCLALYVISCSACVLLYFEYKSIAKMRLAHIKGSPPNPSHFSVLVRSIPWSPKESYSEAVRNFFTNYHASSYLSHQMVYRSGTIQKLMSDAEKMYQMLKSTSIEQNCKPSLIRCGLCGATANSFKILSNEAESVEEKNDLGALDLSISEKECAAAFVFFKTRYAAVVTAQVLQSSNPMLWVTDLAPEPHDVYWSNLCIPYRQLWIRRIATLLAAIVFMFLFLIPVTFVQGLTQLDQLQQTFPFLKGLLKKTFVSQLVTGYLPSVILMLFLYIVPPVMMLFSAVEGSISRSGRKKSACCKVLYFTIWNVFFVNVLSGSVISQLNALSSPKDIPTQLARAVPTQASFFLTYVLTSGWASLSSEVMQLFALLCNLFNRFILRKKDDPSNVTLSFPYHTEVPKVLLFGLLGFTCSILAPLILPFLLTYFFLAYLVYRNQILNVYITKYETGGQFWPVVHNTTIFSLVLAQIIALGVFGLKQSPIASGFTIPLVICTLLFNEYCRQRFHPIFKSIAAQDLIEMDWQDEQFGRMEEIHQQLPAAYCQVTLTSNDLCKCGHSDHKQDADNVGEPEAMKPGLIHPMLGKLPLSGIREVIAWLFMLVTFQEKTPHK</sequence>
<dbReference type="AlphaFoldDB" id="A0AAP0NET5"/>
<comment type="caution">
    <text evidence="14">The sequence shown here is derived from an EMBL/GenBank/DDBJ whole genome shotgun (WGS) entry which is preliminary data.</text>
</comment>
<evidence type="ECO:0000256" key="7">
    <source>
        <dbReference type="ARBA" id="ARBA00023065"/>
    </source>
</evidence>
<dbReference type="Pfam" id="PF14703">
    <property type="entry name" value="PHM7_cyt"/>
    <property type="match status" value="1"/>
</dbReference>
<keyword evidence="3" id="KW-0813">Transport</keyword>
<dbReference type="PANTHER" id="PTHR13018">
    <property type="entry name" value="PROBABLE MEMBRANE PROTEIN DUF221-RELATED"/>
    <property type="match status" value="1"/>
</dbReference>
<evidence type="ECO:0000259" key="13">
    <source>
        <dbReference type="Pfam" id="PF14703"/>
    </source>
</evidence>
<evidence type="ECO:0000256" key="9">
    <source>
        <dbReference type="ARBA" id="ARBA00023303"/>
    </source>
</evidence>
<feature type="transmembrane region" description="Helical" evidence="10">
    <location>
        <begin position="446"/>
        <end position="465"/>
    </location>
</feature>
<keyword evidence="5" id="KW-0106">Calcium</keyword>
<evidence type="ECO:0000256" key="2">
    <source>
        <dbReference type="ARBA" id="ARBA00007779"/>
    </source>
</evidence>
<organism evidence="14 15">
    <name type="scientific">Liquidambar formosana</name>
    <name type="common">Formosan gum</name>
    <dbReference type="NCBI Taxonomy" id="63359"/>
    <lineage>
        <taxon>Eukaryota</taxon>
        <taxon>Viridiplantae</taxon>
        <taxon>Streptophyta</taxon>
        <taxon>Embryophyta</taxon>
        <taxon>Tracheophyta</taxon>
        <taxon>Spermatophyta</taxon>
        <taxon>Magnoliopsida</taxon>
        <taxon>eudicotyledons</taxon>
        <taxon>Gunneridae</taxon>
        <taxon>Pentapetalae</taxon>
        <taxon>Saxifragales</taxon>
        <taxon>Altingiaceae</taxon>
        <taxon>Liquidambar</taxon>
    </lineage>
</organism>
<feature type="domain" description="CSC1/OSCA1-like N-terminal transmembrane" evidence="12">
    <location>
        <begin position="5"/>
        <end position="165"/>
    </location>
</feature>
<dbReference type="GO" id="GO:0005227">
    <property type="term" value="F:calcium-activated cation channel activity"/>
    <property type="evidence" value="ECO:0007669"/>
    <property type="project" value="InterPro"/>
</dbReference>
<keyword evidence="6 10" id="KW-1133">Transmembrane helix</keyword>
<comment type="subcellular location">
    <subcellularLocation>
        <location evidence="1">Membrane</location>
        <topology evidence="1">Multi-pass membrane protein</topology>
    </subcellularLocation>
</comment>
<accession>A0AAP0NET5</accession>
<evidence type="ECO:0000259" key="11">
    <source>
        <dbReference type="Pfam" id="PF02714"/>
    </source>
</evidence>
<protein>
    <recommendedName>
        <fullName evidence="16">CSC1-like protein RXW8</fullName>
    </recommendedName>
</protein>
<name>A0AAP0NET5_LIQFO</name>
<feature type="transmembrane region" description="Helical" evidence="10">
    <location>
        <begin position="144"/>
        <end position="164"/>
    </location>
</feature>